<feature type="region of interest" description="Disordered" evidence="1">
    <location>
        <begin position="1"/>
        <end position="75"/>
    </location>
</feature>
<evidence type="ECO:0000313" key="3">
    <source>
        <dbReference type="Proteomes" id="UP000823749"/>
    </source>
</evidence>
<reference evidence="2 3" key="1">
    <citation type="submission" date="2020-08" db="EMBL/GenBank/DDBJ databases">
        <title>Plant Genome Project.</title>
        <authorList>
            <person name="Zhang R.-G."/>
        </authorList>
    </citation>
    <scope>NUCLEOTIDE SEQUENCE [LARGE SCALE GENOMIC DNA]</scope>
    <source>
        <strain evidence="2">WSP0</strain>
        <tissue evidence="2">Leaf</tissue>
    </source>
</reference>
<dbReference type="AlphaFoldDB" id="A0AAV6HU24"/>
<proteinExistence type="predicted"/>
<protein>
    <submittedName>
        <fullName evidence="2">Uncharacterized protein</fullName>
    </submittedName>
</protein>
<dbReference type="EMBL" id="JACTNZ010000013">
    <property type="protein sequence ID" value="KAG5516006.1"/>
    <property type="molecule type" value="Genomic_DNA"/>
</dbReference>
<name>A0AAV6HU24_9ERIC</name>
<keyword evidence="3" id="KW-1185">Reference proteome</keyword>
<sequence length="75" mass="7988">MDPEDIHFDNERLNPNSDDDGQTPPPGSLGRESVGEAASNIAAASTPIGVTGRSQSAQSAGTRRRSWVWKHSTIV</sequence>
<evidence type="ECO:0000256" key="1">
    <source>
        <dbReference type="SAM" id="MobiDB-lite"/>
    </source>
</evidence>
<dbReference type="Proteomes" id="UP000823749">
    <property type="component" value="Chromosome 13"/>
</dbReference>
<organism evidence="2 3">
    <name type="scientific">Rhododendron griersonianum</name>
    <dbReference type="NCBI Taxonomy" id="479676"/>
    <lineage>
        <taxon>Eukaryota</taxon>
        <taxon>Viridiplantae</taxon>
        <taxon>Streptophyta</taxon>
        <taxon>Embryophyta</taxon>
        <taxon>Tracheophyta</taxon>
        <taxon>Spermatophyta</taxon>
        <taxon>Magnoliopsida</taxon>
        <taxon>eudicotyledons</taxon>
        <taxon>Gunneridae</taxon>
        <taxon>Pentapetalae</taxon>
        <taxon>asterids</taxon>
        <taxon>Ericales</taxon>
        <taxon>Ericaceae</taxon>
        <taxon>Ericoideae</taxon>
        <taxon>Rhodoreae</taxon>
        <taxon>Rhododendron</taxon>
    </lineage>
</organism>
<feature type="compositionally biased region" description="Polar residues" evidence="1">
    <location>
        <begin position="52"/>
        <end position="61"/>
    </location>
</feature>
<gene>
    <name evidence="2" type="ORF">RHGRI_036898</name>
</gene>
<evidence type="ECO:0000313" key="2">
    <source>
        <dbReference type="EMBL" id="KAG5516006.1"/>
    </source>
</evidence>
<feature type="compositionally biased region" description="Basic and acidic residues" evidence="1">
    <location>
        <begin position="1"/>
        <end position="12"/>
    </location>
</feature>
<comment type="caution">
    <text evidence="2">The sequence shown here is derived from an EMBL/GenBank/DDBJ whole genome shotgun (WGS) entry which is preliminary data.</text>
</comment>
<accession>A0AAV6HU24</accession>